<dbReference type="InterPro" id="IPR039422">
    <property type="entry name" value="MarR/SlyA-like"/>
</dbReference>
<dbReference type="GO" id="GO:0003677">
    <property type="term" value="F:DNA binding"/>
    <property type="evidence" value="ECO:0007669"/>
    <property type="project" value="UniProtKB-KW"/>
</dbReference>
<dbReference type="PANTHER" id="PTHR33164">
    <property type="entry name" value="TRANSCRIPTIONAL REGULATOR, MARR FAMILY"/>
    <property type="match status" value="1"/>
</dbReference>
<protein>
    <submittedName>
        <fullName evidence="6">MarR family transcriptional regulator</fullName>
    </submittedName>
</protein>
<reference evidence="6 7" key="1">
    <citation type="submission" date="2018-10" db="EMBL/GenBank/DDBJ databases">
        <title>Sequencing the genomes of 1000 actinobacteria strains.</title>
        <authorList>
            <person name="Klenk H.-P."/>
        </authorList>
    </citation>
    <scope>NUCLEOTIDE SEQUENCE [LARGE SCALE GENOMIC DNA]</scope>
    <source>
        <strain evidence="6 7">DSM 44267</strain>
    </source>
</reference>
<feature type="domain" description="HTH marR-type" evidence="5">
    <location>
        <begin position="8"/>
        <end position="141"/>
    </location>
</feature>
<comment type="caution">
    <text evidence="6">The sequence shown here is derived from an EMBL/GenBank/DDBJ whole genome shotgun (WGS) entry which is preliminary data.</text>
</comment>
<keyword evidence="1" id="KW-0805">Transcription regulation</keyword>
<gene>
    <name evidence="6" type="ORF">DFJ68_2704</name>
</gene>
<sequence>MTVSKDEANDLFHALIRLQKLLLAAKSSAPRVNAALDAGAYPTLFTIARLGPVGISDIASLVHSDVSTVSRQVSSLVAHGFLAKQSDPSDGRASLVSLTDAGHDVLGHVQHVRGTWFQGLLDDWESDEAHEFTTHLQRLSEALDRNLRDRGDAPPAAYTASPAAAGRGTATPARPVTKEN</sequence>
<dbReference type="Proteomes" id="UP000278440">
    <property type="component" value="Unassembled WGS sequence"/>
</dbReference>
<dbReference type="RefSeq" id="WP_121033967.1">
    <property type="nucleotide sequence ID" value="NZ_RBXT01000001.1"/>
</dbReference>
<evidence type="ECO:0000313" key="6">
    <source>
        <dbReference type="EMBL" id="RKT79240.1"/>
    </source>
</evidence>
<dbReference type="InterPro" id="IPR036388">
    <property type="entry name" value="WH-like_DNA-bd_sf"/>
</dbReference>
<dbReference type="PANTHER" id="PTHR33164:SF57">
    <property type="entry name" value="MARR-FAMILY TRANSCRIPTIONAL REGULATOR"/>
    <property type="match status" value="1"/>
</dbReference>
<dbReference type="InterPro" id="IPR036390">
    <property type="entry name" value="WH_DNA-bd_sf"/>
</dbReference>
<dbReference type="Pfam" id="PF01047">
    <property type="entry name" value="MarR"/>
    <property type="match status" value="1"/>
</dbReference>
<dbReference type="PROSITE" id="PS50995">
    <property type="entry name" value="HTH_MARR_2"/>
    <property type="match status" value="1"/>
</dbReference>
<dbReference type="PROSITE" id="PS01117">
    <property type="entry name" value="HTH_MARR_1"/>
    <property type="match status" value="1"/>
</dbReference>
<evidence type="ECO:0000256" key="2">
    <source>
        <dbReference type="ARBA" id="ARBA00023125"/>
    </source>
</evidence>
<dbReference type="OrthoDB" id="5148120at2"/>
<keyword evidence="7" id="KW-1185">Reference proteome</keyword>
<keyword evidence="3" id="KW-0804">Transcription</keyword>
<dbReference type="InterPro" id="IPR000835">
    <property type="entry name" value="HTH_MarR-typ"/>
</dbReference>
<name>A0A495XXB3_9MICO</name>
<dbReference type="SMART" id="SM00347">
    <property type="entry name" value="HTH_MARR"/>
    <property type="match status" value="1"/>
</dbReference>
<dbReference type="SUPFAM" id="SSF46785">
    <property type="entry name" value="Winged helix' DNA-binding domain"/>
    <property type="match status" value="1"/>
</dbReference>
<dbReference type="EMBL" id="RBXT01000001">
    <property type="protein sequence ID" value="RKT79240.1"/>
    <property type="molecule type" value="Genomic_DNA"/>
</dbReference>
<organism evidence="6 7">
    <name type="scientific">Terracoccus luteus</name>
    <dbReference type="NCBI Taxonomy" id="53356"/>
    <lineage>
        <taxon>Bacteria</taxon>
        <taxon>Bacillati</taxon>
        <taxon>Actinomycetota</taxon>
        <taxon>Actinomycetes</taxon>
        <taxon>Micrococcales</taxon>
        <taxon>Intrasporangiaceae</taxon>
        <taxon>Terracoccus</taxon>
    </lineage>
</organism>
<dbReference type="AlphaFoldDB" id="A0A495XXB3"/>
<feature type="region of interest" description="Disordered" evidence="4">
    <location>
        <begin position="148"/>
        <end position="180"/>
    </location>
</feature>
<dbReference type="GO" id="GO:0003700">
    <property type="term" value="F:DNA-binding transcription factor activity"/>
    <property type="evidence" value="ECO:0007669"/>
    <property type="project" value="InterPro"/>
</dbReference>
<feature type="compositionally biased region" description="Low complexity" evidence="4">
    <location>
        <begin position="153"/>
        <end position="180"/>
    </location>
</feature>
<dbReference type="GO" id="GO:0006950">
    <property type="term" value="P:response to stress"/>
    <property type="evidence" value="ECO:0007669"/>
    <property type="project" value="TreeGrafter"/>
</dbReference>
<evidence type="ECO:0000256" key="3">
    <source>
        <dbReference type="ARBA" id="ARBA00023163"/>
    </source>
</evidence>
<proteinExistence type="predicted"/>
<dbReference type="Gene3D" id="1.10.10.10">
    <property type="entry name" value="Winged helix-like DNA-binding domain superfamily/Winged helix DNA-binding domain"/>
    <property type="match status" value="1"/>
</dbReference>
<accession>A0A495XXB3</accession>
<keyword evidence="2" id="KW-0238">DNA-binding</keyword>
<dbReference type="InterPro" id="IPR023187">
    <property type="entry name" value="Tscrpt_reg_MarR-type_CS"/>
</dbReference>
<evidence type="ECO:0000256" key="4">
    <source>
        <dbReference type="SAM" id="MobiDB-lite"/>
    </source>
</evidence>
<evidence type="ECO:0000256" key="1">
    <source>
        <dbReference type="ARBA" id="ARBA00023015"/>
    </source>
</evidence>
<evidence type="ECO:0000259" key="5">
    <source>
        <dbReference type="PROSITE" id="PS50995"/>
    </source>
</evidence>
<evidence type="ECO:0000313" key="7">
    <source>
        <dbReference type="Proteomes" id="UP000278440"/>
    </source>
</evidence>